<proteinExistence type="inferred from homology"/>
<dbReference type="InterPro" id="IPR037439">
    <property type="entry name" value="Branching_enzy"/>
</dbReference>
<evidence type="ECO:0000256" key="12">
    <source>
        <dbReference type="SAM" id="MobiDB-lite"/>
    </source>
</evidence>
<dbReference type="FunFam" id="2.60.40.10:FF:000169">
    <property type="entry name" value="1,4-alpha-glucan branching enzyme GlgB"/>
    <property type="match status" value="1"/>
</dbReference>
<feature type="active site" description="Nucleophile" evidence="10 11">
    <location>
        <position position="324"/>
    </location>
</feature>
<evidence type="ECO:0000256" key="9">
    <source>
        <dbReference type="ARBA" id="ARBA00023277"/>
    </source>
</evidence>
<keyword evidence="6 10" id="KW-0328">Glycosyltransferase</keyword>
<dbReference type="FunFam" id="2.60.40.1180:FF:000002">
    <property type="entry name" value="1,4-alpha-glucan branching enzyme GlgB"/>
    <property type="match status" value="1"/>
</dbReference>
<dbReference type="Gene3D" id="2.60.40.10">
    <property type="entry name" value="Immunoglobulins"/>
    <property type="match status" value="1"/>
</dbReference>
<dbReference type="Gene3D" id="2.60.40.1180">
    <property type="entry name" value="Golgi alpha-mannosidase II"/>
    <property type="match status" value="1"/>
</dbReference>
<dbReference type="GO" id="GO:0004553">
    <property type="term" value="F:hydrolase activity, hydrolyzing O-glycosyl compounds"/>
    <property type="evidence" value="ECO:0007669"/>
    <property type="project" value="InterPro"/>
</dbReference>
<dbReference type="SMART" id="SM00642">
    <property type="entry name" value="Aamy"/>
    <property type="match status" value="1"/>
</dbReference>
<evidence type="ECO:0000259" key="13">
    <source>
        <dbReference type="SMART" id="SM00642"/>
    </source>
</evidence>
<dbReference type="Proteomes" id="UP000295830">
    <property type="component" value="Unassembled WGS sequence"/>
</dbReference>
<evidence type="ECO:0000256" key="2">
    <source>
        <dbReference type="ARBA" id="ARBA00002953"/>
    </source>
</evidence>
<comment type="similarity">
    <text evidence="4 10">Belongs to the glycosyl hydrolase 13 family. GlgB subfamily.</text>
</comment>
<dbReference type="InterPro" id="IPR044143">
    <property type="entry name" value="GlgB_N_E_set_prok"/>
</dbReference>
<dbReference type="NCBIfam" id="NF003811">
    <property type="entry name" value="PRK05402.1"/>
    <property type="match status" value="1"/>
</dbReference>
<evidence type="ECO:0000313" key="15">
    <source>
        <dbReference type="Proteomes" id="UP000295830"/>
    </source>
</evidence>
<dbReference type="InterPro" id="IPR006048">
    <property type="entry name" value="A-amylase/branching_C"/>
</dbReference>
<dbReference type="HAMAP" id="MF_00685">
    <property type="entry name" value="GlgB"/>
    <property type="match status" value="1"/>
</dbReference>
<dbReference type="Pfam" id="PF00128">
    <property type="entry name" value="Alpha-amylase"/>
    <property type="match status" value="1"/>
</dbReference>
<dbReference type="Pfam" id="PF02806">
    <property type="entry name" value="Alpha-amylase_C"/>
    <property type="match status" value="1"/>
</dbReference>
<evidence type="ECO:0000256" key="6">
    <source>
        <dbReference type="ARBA" id="ARBA00022676"/>
    </source>
</evidence>
<dbReference type="SUPFAM" id="SSF81296">
    <property type="entry name" value="E set domains"/>
    <property type="match status" value="1"/>
</dbReference>
<dbReference type="InterPro" id="IPR006047">
    <property type="entry name" value="GH13_cat_dom"/>
</dbReference>
<dbReference type="EC" id="2.4.1.18" evidence="10"/>
<dbReference type="OrthoDB" id="9800174at2"/>
<organism evidence="14 15">
    <name type="scientific">Halospina denitrificans</name>
    <dbReference type="NCBI Taxonomy" id="332522"/>
    <lineage>
        <taxon>Bacteria</taxon>
        <taxon>Pseudomonadati</taxon>
        <taxon>Pseudomonadota</taxon>
        <taxon>Gammaproteobacteria</taxon>
        <taxon>Halospina</taxon>
    </lineage>
</organism>
<keyword evidence="5 10" id="KW-0321">Glycogen metabolism</keyword>
<evidence type="ECO:0000256" key="1">
    <source>
        <dbReference type="ARBA" id="ARBA00000826"/>
    </source>
</evidence>
<dbReference type="GO" id="GO:0003844">
    <property type="term" value="F:1,4-alpha-glucan branching enzyme activity"/>
    <property type="evidence" value="ECO:0007669"/>
    <property type="project" value="UniProtKB-UniRule"/>
</dbReference>
<keyword evidence="8 10" id="KW-0320">Glycogen biosynthesis</keyword>
<dbReference type="GO" id="GO:0005978">
    <property type="term" value="P:glycogen biosynthetic process"/>
    <property type="evidence" value="ECO:0007669"/>
    <property type="project" value="UniProtKB-UniRule"/>
</dbReference>
<dbReference type="PIRSF" id="PIRSF000463">
    <property type="entry name" value="GlgB"/>
    <property type="match status" value="1"/>
</dbReference>
<dbReference type="InterPro" id="IPR014756">
    <property type="entry name" value="Ig_E-set"/>
</dbReference>
<evidence type="ECO:0000256" key="5">
    <source>
        <dbReference type="ARBA" id="ARBA00022600"/>
    </source>
</evidence>
<dbReference type="FunFam" id="3.20.20.80:FF:000003">
    <property type="entry name" value="1,4-alpha-glucan branching enzyme GlgB"/>
    <property type="match status" value="1"/>
</dbReference>
<evidence type="ECO:0000256" key="8">
    <source>
        <dbReference type="ARBA" id="ARBA00023056"/>
    </source>
</evidence>
<dbReference type="GO" id="GO:0005829">
    <property type="term" value="C:cytosol"/>
    <property type="evidence" value="ECO:0007669"/>
    <property type="project" value="TreeGrafter"/>
</dbReference>
<sequence length="656" mass="73939">MRKDSLARSQRSTARHQQVPSELSHGELSSFSEGGHWRAWRLLGAHLREHDGVAGTRFSVWAPNAEWVSVIGDFNDWDGSAHRMHEHEGYGVWELFIPGVGHGSLYKFELCNRQTGEVVTKIDPYARHFESRPKTACIVDGPPGHAWDDSDWLANRPNWHDAPMSIYELHAGSWRRHEDGSFLGYREMADALVETLSETGFTHVELMPVTEHPLDASWGYQTTGYFAPTSRFGEPDDFRYLVDRLHGAGIGIILDWVPAHFPKDEHALARFDGTSLFEHADPSRETPEWGTLSFNLGRHEVQSFLISSALYWLEHFHLDGLRIDAVASMLYLDYGREGGGWTPNEYGGNENLEAVAFLQQMNTVTHGECPGTFTIAEESTAWPGVTRPVHLGGLGFSMKWNMGWMHDTLAYLRQDPVHRRYHHDGLTFGLLYAFNENFILPLSHDEVVHGKGALLDRMPGDEWQRFANLRLLYAYMFAYPGKKLLFMGDEVGQPHEWSHEGAIDFGLADTGYHAGVYRLVCDLNRLYSRLPALHQRDFSESGFDWIDCHDSDQSVISFRRSSGDEDVVIVCNFTPVPRYDYRIGVPRAGFYQEYLNSDAGLYGGSDVGNLGGHTARADTWMGQPAMLSLTLPPLGAIYLVFKENGNGVDEDSAGRG</sequence>
<comment type="caution">
    <text evidence="14">The sequence shown here is derived from an EMBL/GenBank/DDBJ whole genome shotgun (WGS) entry which is preliminary data.</text>
</comment>
<comment type="subunit">
    <text evidence="10">Monomer.</text>
</comment>
<keyword evidence="9 10" id="KW-0119">Carbohydrate metabolism</keyword>
<dbReference type="InterPro" id="IPR013783">
    <property type="entry name" value="Ig-like_fold"/>
</dbReference>
<protein>
    <recommendedName>
        <fullName evidence="10">1,4-alpha-glucan branching enzyme GlgB</fullName>
        <ecNumber evidence="10">2.4.1.18</ecNumber>
    </recommendedName>
    <alternativeName>
        <fullName evidence="10">1,4-alpha-D-glucan:1,4-alpha-D-glucan 6-glucosyl-transferase</fullName>
    </alternativeName>
    <alternativeName>
        <fullName evidence="10">Alpha-(1-&gt;4)-glucan branching enzyme</fullName>
    </alternativeName>
    <alternativeName>
        <fullName evidence="10">Glycogen branching enzyme</fullName>
        <shortName evidence="10">BE</shortName>
    </alternativeName>
</protein>
<dbReference type="Gene3D" id="3.20.20.80">
    <property type="entry name" value="Glycosidases"/>
    <property type="match status" value="1"/>
</dbReference>
<dbReference type="UniPathway" id="UPA00164"/>
<evidence type="ECO:0000256" key="10">
    <source>
        <dbReference type="HAMAP-Rule" id="MF_00685"/>
    </source>
</evidence>
<dbReference type="AlphaFoldDB" id="A0A4R7JVC9"/>
<dbReference type="InterPro" id="IPR004193">
    <property type="entry name" value="Glyco_hydro_13_N"/>
</dbReference>
<feature type="active site" description="Proton donor" evidence="10 11">
    <location>
        <position position="377"/>
    </location>
</feature>
<dbReference type="EMBL" id="SOAX01000003">
    <property type="protein sequence ID" value="TDT41427.1"/>
    <property type="molecule type" value="Genomic_DNA"/>
</dbReference>
<comment type="catalytic activity">
    <reaction evidence="1 10">
        <text>Transfers a segment of a (1-&gt;4)-alpha-D-glucan chain to a primary hydroxy group in a similar glucan chain.</text>
        <dbReference type="EC" id="2.4.1.18"/>
    </reaction>
</comment>
<accession>A0A4R7JVC9</accession>
<dbReference type="CDD" id="cd02855">
    <property type="entry name" value="E_set_GBE_prok_N"/>
    <property type="match status" value="1"/>
</dbReference>
<reference evidence="14 15" key="1">
    <citation type="submission" date="2019-03" db="EMBL/GenBank/DDBJ databases">
        <title>Genomic Encyclopedia of Type Strains, Phase IV (KMG-IV): sequencing the most valuable type-strain genomes for metagenomic binning, comparative biology and taxonomic classification.</title>
        <authorList>
            <person name="Goeker M."/>
        </authorList>
    </citation>
    <scope>NUCLEOTIDE SEQUENCE [LARGE SCALE GENOMIC DNA]</scope>
    <source>
        <strain evidence="14 15">DSM 15505</strain>
    </source>
</reference>
<feature type="region of interest" description="Disordered" evidence="12">
    <location>
        <begin position="1"/>
        <end position="30"/>
    </location>
</feature>
<evidence type="ECO:0000313" key="14">
    <source>
        <dbReference type="EMBL" id="TDT41427.1"/>
    </source>
</evidence>
<evidence type="ECO:0000256" key="4">
    <source>
        <dbReference type="ARBA" id="ARBA00009000"/>
    </source>
</evidence>
<dbReference type="InterPro" id="IPR013780">
    <property type="entry name" value="Glyco_hydro_b"/>
</dbReference>
<comment type="function">
    <text evidence="2 10">Catalyzes the formation of the alpha-1,6-glucosidic linkages in glycogen by scission of a 1,4-alpha-linked oligosaccharide from growing alpha-1,4-glucan chains and the subsequent attachment of the oligosaccharide to the alpha-1,6 position.</text>
</comment>
<keyword evidence="7 10" id="KW-0808">Transferase</keyword>
<dbReference type="PANTHER" id="PTHR43651:SF3">
    <property type="entry name" value="1,4-ALPHA-GLUCAN-BRANCHING ENZYME"/>
    <property type="match status" value="1"/>
</dbReference>
<feature type="compositionally biased region" description="Polar residues" evidence="12">
    <location>
        <begin position="7"/>
        <end position="30"/>
    </location>
</feature>
<evidence type="ECO:0000256" key="3">
    <source>
        <dbReference type="ARBA" id="ARBA00004964"/>
    </source>
</evidence>
<dbReference type="NCBIfam" id="TIGR01515">
    <property type="entry name" value="branching_enzym"/>
    <property type="match status" value="1"/>
</dbReference>
<dbReference type="InterPro" id="IPR017853">
    <property type="entry name" value="GH"/>
</dbReference>
<name>A0A4R7JVC9_9GAMM</name>
<dbReference type="PANTHER" id="PTHR43651">
    <property type="entry name" value="1,4-ALPHA-GLUCAN-BRANCHING ENZYME"/>
    <property type="match status" value="1"/>
</dbReference>
<dbReference type="SUPFAM" id="SSF51011">
    <property type="entry name" value="Glycosyl hydrolase domain"/>
    <property type="match status" value="1"/>
</dbReference>
<dbReference type="InterPro" id="IPR006407">
    <property type="entry name" value="GlgB"/>
</dbReference>
<evidence type="ECO:0000256" key="7">
    <source>
        <dbReference type="ARBA" id="ARBA00022679"/>
    </source>
</evidence>
<gene>
    <name evidence="10" type="primary">glgB</name>
    <name evidence="14" type="ORF">DES49_1511</name>
</gene>
<dbReference type="CDD" id="cd11322">
    <property type="entry name" value="AmyAc_Glg_BE"/>
    <property type="match status" value="1"/>
</dbReference>
<dbReference type="GO" id="GO:0043169">
    <property type="term" value="F:cation binding"/>
    <property type="evidence" value="ECO:0007669"/>
    <property type="project" value="InterPro"/>
</dbReference>
<dbReference type="NCBIfam" id="NF008967">
    <property type="entry name" value="PRK12313.1"/>
    <property type="match status" value="1"/>
</dbReference>
<comment type="pathway">
    <text evidence="3 10">Glycan biosynthesis; glycogen biosynthesis.</text>
</comment>
<keyword evidence="15" id="KW-1185">Reference proteome</keyword>
<evidence type="ECO:0000256" key="11">
    <source>
        <dbReference type="PIRSR" id="PIRSR000463-1"/>
    </source>
</evidence>
<dbReference type="Pfam" id="PF02922">
    <property type="entry name" value="CBM_48"/>
    <property type="match status" value="1"/>
</dbReference>
<feature type="domain" description="Glycosyl hydrolase family 13 catalytic" evidence="13">
    <location>
        <begin position="168"/>
        <end position="536"/>
    </location>
</feature>
<dbReference type="SUPFAM" id="SSF51445">
    <property type="entry name" value="(Trans)glycosidases"/>
    <property type="match status" value="1"/>
</dbReference>